<protein>
    <submittedName>
        <fullName evidence="3">M56 family metallopeptidase</fullName>
    </submittedName>
</protein>
<name>A0ABW9JEX1_9SPHI</name>
<sequence>MPHLFIILLKINLVLLLFAATYYLVLRRLTFYVLNRCFLVLGIVFSSAYPFIDLTEFFHQQEVVAYLPELNQKASDLVPTGFFINNWPVLSAVFYLGVLFMTIRLSLQFISLYKIHKKSNPNTVANYKVRTLNESVSPFSFWQNIYVNPSLHTEKELDTILAHETVHVKQWHSVDIILAELSVVFYWFNPGVWLMKKAVKENLEFITDQKILKKGIDRKTYQYSLLGVGQLNSSVAIVNNFNISDLKKRIQMMNVKRSSRITLSRYALALPVLLVTTLAFTVSKKEIKANLPQLDTIIPQLADKEERPKEVAPLVTTKRAKKSTKAQEIKTKPDTVFKIRELVNTIFIKRDSGAIGKLTATELAAMMTAMKEKVNSFTDGNKPLTNGKVEKVIIYRQNGVDSAKMAEAKKMAITFRATAKFEDDKPLQTDKAKMVTIRAFKFGDSTAHDQIEYVVNGKVSRVNDIKNLNPNDIEQINVIKGGEHKPQIRIEMKKRAEL</sequence>
<dbReference type="InterPro" id="IPR008756">
    <property type="entry name" value="Peptidase_M56"/>
</dbReference>
<feature type="transmembrane region" description="Helical" evidence="1">
    <location>
        <begin position="87"/>
        <end position="107"/>
    </location>
</feature>
<dbReference type="PANTHER" id="PTHR34978:SF3">
    <property type="entry name" value="SLR0241 PROTEIN"/>
    <property type="match status" value="1"/>
</dbReference>
<dbReference type="Proteomes" id="UP001517367">
    <property type="component" value="Unassembled WGS sequence"/>
</dbReference>
<keyword evidence="4" id="KW-1185">Reference proteome</keyword>
<keyword evidence="1" id="KW-1133">Transmembrane helix</keyword>
<feature type="transmembrane region" description="Helical" evidence="1">
    <location>
        <begin position="33"/>
        <end position="52"/>
    </location>
</feature>
<feature type="transmembrane region" description="Helical" evidence="1">
    <location>
        <begin position="6"/>
        <end position="26"/>
    </location>
</feature>
<keyword evidence="1" id="KW-0472">Membrane</keyword>
<proteinExistence type="predicted"/>
<evidence type="ECO:0000313" key="4">
    <source>
        <dbReference type="Proteomes" id="UP001517367"/>
    </source>
</evidence>
<dbReference type="EMBL" id="SRMP02000007">
    <property type="protein sequence ID" value="MFN0290944.1"/>
    <property type="molecule type" value="Genomic_DNA"/>
</dbReference>
<gene>
    <name evidence="3" type="ORF">E5L68_006055</name>
</gene>
<accession>A0ABW9JEX1</accession>
<feature type="domain" description="Peptidase M56" evidence="2">
    <location>
        <begin position="144"/>
        <end position="253"/>
    </location>
</feature>
<dbReference type="RefSeq" id="WP_138730158.1">
    <property type="nucleotide sequence ID" value="NZ_SRMP02000007.1"/>
</dbReference>
<dbReference type="PANTHER" id="PTHR34978">
    <property type="entry name" value="POSSIBLE SENSOR-TRANSDUCER PROTEIN BLAR"/>
    <property type="match status" value="1"/>
</dbReference>
<evidence type="ECO:0000313" key="3">
    <source>
        <dbReference type="EMBL" id="MFN0290944.1"/>
    </source>
</evidence>
<evidence type="ECO:0000259" key="2">
    <source>
        <dbReference type="Pfam" id="PF05569"/>
    </source>
</evidence>
<comment type="caution">
    <text evidence="3">The sequence shown here is derived from an EMBL/GenBank/DDBJ whole genome shotgun (WGS) entry which is preliminary data.</text>
</comment>
<feature type="transmembrane region" description="Helical" evidence="1">
    <location>
        <begin position="263"/>
        <end position="282"/>
    </location>
</feature>
<evidence type="ECO:0000256" key="1">
    <source>
        <dbReference type="SAM" id="Phobius"/>
    </source>
</evidence>
<dbReference type="Pfam" id="PF05569">
    <property type="entry name" value="Peptidase_M56"/>
    <property type="match status" value="1"/>
</dbReference>
<dbReference type="InterPro" id="IPR052173">
    <property type="entry name" value="Beta-lactam_resp_regulator"/>
</dbReference>
<reference evidence="3 4" key="1">
    <citation type="submission" date="2024-12" db="EMBL/GenBank/DDBJ databases">
        <authorList>
            <person name="Hu S."/>
        </authorList>
    </citation>
    <scope>NUCLEOTIDE SEQUENCE [LARGE SCALE GENOMIC DNA]</scope>
    <source>
        <strain evidence="3 4">P-25</strain>
    </source>
</reference>
<organism evidence="3 4">
    <name type="scientific">Pedobacter helvus</name>
    <dbReference type="NCBI Taxonomy" id="2563444"/>
    <lineage>
        <taxon>Bacteria</taxon>
        <taxon>Pseudomonadati</taxon>
        <taxon>Bacteroidota</taxon>
        <taxon>Sphingobacteriia</taxon>
        <taxon>Sphingobacteriales</taxon>
        <taxon>Sphingobacteriaceae</taxon>
        <taxon>Pedobacter</taxon>
    </lineage>
</organism>
<dbReference type="CDD" id="cd07341">
    <property type="entry name" value="M56_BlaR1_MecR1_like"/>
    <property type="match status" value="1"/>
</dbReference>
<keyword evidence="1" id="KW-0812">Transmembrane</keyword>